<evidence type="ECO:0000256" key="3">
    <source>
        <dbReference type="ARBA" id="ARBA00004613"/>
    </source>
</evidence>
<reference evidence="10" key="1">
    <citation type="submission" date="2019-04" db="EMBL/GenBank/DDBJ databases">
        <title>Evolution of Biomass-Degrading Anaerobic Consortia Revealed by Metagenomics.</title>
        <authorList>
            <person name="Peng X."/>
        </authorList>
    </citation>
    <scope>NUCLEOTIDE SEQUENCE</scope>
    <source>
        <strain evidence="10">SIG14</strain>
    </source>
</reference>
<evidence type="ECO:0000256" key="8">
    <source>
        <dbReference type="ARBA" id="ARBA00023237"/>
    </source>
</evidence>
<keyword evidence="6" id="KW-0732">Signal</keyword>
<gene>
    <name evidence="10" type="ORF">E7Z75_00535</name>
</gene>
<dbReference type="InterPro" id="IPR006626">
    <property type="entry name" value="PbH1"/>
</dbReference>
<dbReference type="Gene3D" id="2.160.20.10">
    <property type="entry name" value="Single-stranded right-handed beta-helix, Pectin lyase-like"/>
    <property type="match status" value="1"/>
</dbReference>
<keyword evidence="5" id="KW-0964">Secreted</keyword>
<evidence type="ECO:0000259" key="9">
    <source>
        <dbReference type="PROSITE" id="PS51127"/>
    </source>
</evidence>
<dbReference type="InterPro" id="IPR011050">
    <property type="entry name" value="Pectin_lyase_fold/virulence"/>
</dbReference>
<keyword evidence="8" id="KW-0998">Cell outer membrane</keyword>
<dbReference type="Pfam" id="PF02415">
    <property type="entry name" value="Chlam_PMP"/>
    <property type="match status" value="2"/>
</dbReference>
<feature type="domain" description="Big-1" evidence="9">
    <location>
        <begin position="1510"/>
        <end position="1587"/>
    </location>
</feature>
<evidence type="ECO:0000313" key="10">
    <source>
        <dbReference type="EMBL" id="MBE6511624.1"/>
    </source>
</evidence>
<dbReference type="InterPro" id="IPR008964">
    <property type="entry name" value="Invasin/intimin_cell_adhesion"/>
</dbReference>
<dbReference type="PROSITE" id="PS51127">
    <property type="entry name" value="BIG1"/>
    <property type="match status" value="1"/>
</dbReference>
<protein>
    <recommendedName>
        <fullName evidence="9">Big-1 domain-containing protein</fullName>
    </recommendedName>
</protein>
<evidence type="ECO:0000313" key="11">
    <source>
        <dbReference type="Proteomes" id="UP000732619"/>
    </source>
</evidence>
<proteinExistence type="inferred from homology"/>
<dbReference type="InterPro" id="IPR013783">
    <property type="entry name" value="Ig-like_fold"/>
</dbReference>
<name>A0A8T3VJB3_METOL</name>
<dbReference type="InterPro" id="IPR003344">
    <property type="entry name" value="Big_1_dom"/>
</dbReference>
<dbReference type="PANTHER" id="PTHR11319">
    <property type="entry name" value="G PROTEIN-COUPLED RECEPTOR-RELATED"/>
    <property type="match status" value="1"/>
</dbReference>
<dbReference type="Gene3D" id="2.60.40.10">
    <property type="entry name" value="Immunoglobulins"/>
    <property type="match status" value="2"/>
</dbReference>
<accession>A0A8T3VJB3</accession>
<dbReference type="InterPro" id="IPR003368">
    <property type="entry name" value="POMP_repeat"/>
</dbReference>
<dbReference type="GO" id="GO:0005576">
    <property type="term" value="C:extracellular region"/>
    <property type="evidence" value="ECO:0007669"/>
    <property type="project" value="UniProtKB-SubCell"/>
</dbReference>
<evidence type="ECO:0000256" key="6">
    <source>
        <dbReference type="ARBA" id="ARBA00022729"/>
    </source>
</evidence>
<dbReference type="SMART" id="SM00710">
    <property type="entry name" value="PbH1"/>
    <property type="match status" value="8"/>
</dbReference>
<dbReference type="SUPFAM" id="SSF49373">
    <property type="entry name" value="Invasin/intimin cell-adhesion fragments"/>
    <property type="match status" value="1"/>
</dbReference>
<dbReference type="SUPFAM" id="SSF51126">
    <property type="entry name" value="Pectin lyase-like"/>
    <property type="match status" value="3"/>
</dbReference>
<sequence>MDLIKKSNMISCLLICLIIVGSLALISSVSASELDNLTNANDFDGIKESADYDIDSASSVDCSSSIDSNLIISSDLENRDELDYNSNVENENNAKSLLKDSTDDIESEQMIIYVSINGNDSNSGLSEDDSFLTIENALFKAYESNMNSIIHISEGVYTSEIYGYSIRSEYSVHLIGENANGTILDGQGLHRILDVYNSNVIIENLTFINGYDSNSGGAIQNQANLTLINCNFLSNQVSLGASGSHGGHLYGGAIYNSGTLIIENSSFENNVAGGIFTDMGSGGAIYNLGKLSINNTLFINNDIRTSMQFSTNSVYFWNALQKGAAIASYSDNVDISNCQFNQSQLKFFELHPDETVIFACLSAGGAIYFEGDNYTFTNCSFFNNTADCGGAIYFKGNNVKFDSCSFKNNSAFIGGALMTIDYNQNSDSYHYFHDLTSNHCSNLSIDNSIFEDNFIIKTKIKRINFRIGYGAGAGFLKMDNISIINSSFINNGLLENYTSYYYFADNYCHGGALFLEGQNSLVDMSNFTNNVGEVGGAIMNYGFDTVISNSFFLNNSACLLDGGAISHSIGDLIVDNCTFDSNRACQNEQYVSGINFEGGSEYDSNAVPQNGGTIYASYDYTNNYIFEQKSVYNNSRFYNSQSEYGGAIFDTGNAVIFENLEFINNTAFYGGAVYKQGFSNVFRNSTFINNSALSKDYSNGGAIYNYGANLLIEWCDFESNAADLYGGALFNFGESSTIINNSFISNKGFSGGSVYLSGTGGRFSENEVVSSFAVYGGGLYNAVNNLICVNNSFNDCKSNVSGGAMYNLASNLQLSANCMENCKANLSGIGSGDYVFTSGSISYLVISFLNNETFNMIDNKSVLLFANVTDNMGNPITGGNVRFILLNDSDDGESTIIGTSELIEGIAYMKFNIPLELGSNYSISGSYSYGAEPISTQIGNLQSVLSTRIYLSSDMVENKVDLGNTFNYEMILLDSLDNYLANAEVLVYLDGVYQKSVFTNDVGYLNETCSLIPISGNHYLNLIYEGDVFHNRGTAELNFTVYYNNTYYYDDIVIGFVDLAYSIVHTGLHSEVPIQFIIYHNETGEVLANVSTYRYFKVYENGIELEKYEHVDYLGPVEGQDVLYYEIYQNGQLTKVFRTSPEGIFEFHAKGRSPGLYEYRIEFLGDLVKHYDPSTHNNINEEDNIYNPCNISFILLVDSPDSIISTNISYEGPNNFSEIDLPYYIVNLTDKDGNPLENREIRIYDNGSYLSSVFTDGDGFAEYQFEESLDLGRHFLEFIFVGDNSYSSSYKIIDLDVFENPYKYDIVFSNKSSLNVTGPNNNLTVQLKDSNNNNLSNFTIRINVQAHEFEHLDKNFSMNYTAVTDENGIFSIPLELGAGVYQINCSYAGDKWHRGNYRIFDLNVTKAHTLLVGQSSMDVLKNDSYLTVILTTDDLRVLSNYKITYYVLSGDYETIDDAKAVFYAFTNESSISRLKINLPVGKYMLFTSFEGDKWYKNCSLLTNLTIYGDASKLVADKNLIIKEAGYYTVRLLDSNDNPIAGESIEITVNGKSYTRMTDANGEARLEINLDYGNYTVTSRFNGNINFTSSSISSSLYVVDKNYKYPSLLKLNSSEIYRVNGYYDIILTGLNNESLIHKNIIVNVNGTNYTIRTNNDGLAHLDYDFTIGSYIITAYFMGDNDYQPSNITSTLTVVSENAASTILNSSVYYVLKGKGGIYTVTLLDKIGNPIAGQMIYFTIDNKGYSNKTDKNGNANLVINLNPGSYNVDSVFRGNDVYFASSTFSKLVVLPDDNEGNGSNVMDNNQNTTVNDGSSVITKLSTKIVASNLVKYYKDSKKLVITLKDSKNKIVAGRILSITINGKTYKGATDKKGQIRISVNLKKASYAVKIKFAGDKYYKASSKKITVKVIYPQIKAVKTIVKRNKKLQVKFLTYKGKAIKSQKVIFKIKEKTYAVKTNSKGIASLKIKVKKGTYSVKLGFKNTKDYGKYIKTIKIKVK</sequence>
<comment type="caution">
    <text evidence="10">The sequence shown here is derived from an EMBL/GenBank/DDBJ whole genome shotgun (WGS) entry which is preliminary data.</text>
</comment>
<evidence type="ECO:0000256" key="7">
    <source>
        <dbReference type="ARBA" id="ARBA00023136"/>
    </source>
</evidence>
<dbReference type="Proteomes" id="UP000732619">
    <property type="component" value="Unassembled WGS sequence"/>
</dbReference>
<keyword evidence="7" id="KW-0472">Membrane</keyword>
<evidence type="ECO:0000256" key="1">
    <source>
        <dbReference type="ARBA" id="ARBA00004196"/>
    </source>
</evidence>
<evidence type="ECO:0000256" key="4">
    <source>
        <dbReference type="ARBA" id="ARBA00010116"/>
    </source>
</evidence>
<comment type="similarity">
    <text evidence="4">Belongs to the intimin/invasin family.</text>
</comment>
<comment type="subcellular location">
    <subcellularLocation>
        <location evidence="1">Cell envelope</location>
    </subcellularLocation>
    <subcellularLocation>
        <location evidence="2">Cell outer membrane</location>
    </subcellularLocation>
    <subcellularLocation>
        <location evidence="3">Secreted</location>
    </subcellularLocation>
</comment>
<evidence type="ECO:0000256" key="2">
    <source>
        <dbReference type="ARBA" id="ARBA00004442"/>
    </source>
</evidence>
<dbReference type="EMBL" id="SUTG01000001">
    <property type="protein sequence ID" value="MBE6511624.1"/>
    <property type="molecule type" value="Genomic_DNA"/>
</dbReference>
<organism evidence="10 11">
    <name type="scientific">Methanobrevibacter olleyae</name>
    <dbReference type="NCBI Taxonomy" id="294671"/>
    <lineage>
        <taxon>Archaea</taxon>
        <taxon>Methanobacteriati</taxon>
        <taxon>Methanobacteriota</taxon>
        <taxon>Methanomada group</taxon>
        <taxon>Methanobacteria</taxon>
        <taxon>Methanobacteriales</taxon>
        <taxon>Methanobacteriaceae</taxon>
        <taxon>Methanobrevibacter</taxon>
    </lineage>
</organism>
<evidence type="ECO:0000256" key="5">
    <source>
        <dbReference type="ARBA" id="ARBA00022525"/>
    </source>
</evidence>
<dbReference type="InterPro" id="IPR012334">
    <property type="entry name" value="Pectin_lyas_fold"/>
</dbReference>
<dbReference type="PANTHER" id="PTHR11319:SF35">
    <property type="entry name" value="OUTER MEMBRANE PROTEIN PMPC-RELATED"/>
    <property type="match status" value="1"/>
</dbReference>